<evidence type="ECO:0000313" key="3">
    <source>
        <dbReference type="Proteomes" id="UP001529510"/>
    </source>
</evidence>
<feature type="non-terminal residue" evidence="2">
    <location>
        <position position="56"/>
    </location>
</feature>
<organism evidence="2 3">
    <name type="scientific">Cirrhinus mrigala</name>
    <name type="common">Mrigala</name>
    <dbReference type="NCBI Taxonomy" id="683832"/>
    <lineage>
        <taxon>Eukaryota</taxon>
        <taxon>Metazoa</taxon>
        <taxon>Chordata</taxon>
        <taxon>Craniata</taxon>
        <taxon>Vertebrata</taxon>
        <taxon>Euteleostomi</taxon>
        <taxon>Actinopterygii</taxon>
        <taxon>Neopterygii</taxon>
        <taxon>Teleostei</taxon>
        <taxon>Ostariophysi</taxon>
        <taxon>Cypriniformes</taxon>
        <taxon>Cyprinidae</taxon>
        <taxon>Labeoninae</taxon>
        <taxon>Labeonini</taxon>
        <taxon>Cirrhinus</taxon>
    </lineage>
</organism>
<keyword evidence="1" id="KW-0812">Transmembrane</keyword>
<dbReference type="EMBL" id="JAMKFB020000006">
    <property type="protein sequence ID" value="KAL0191607.1"/>
    <property type="molecule type" value="Genomic_DNA"/>
</dbReference>
<name>A0ABD0R0V4_CIRMR</name>
<keyword evidence="1" id="KW-1133">Transmembrane helix</keyword>
<gene>
    <name evidence="2" type="ORF">M9458_014305</name>
</gene>
<dbReference type="Proteomes" id="UP001529510">
    <property type="component" value="Unassembled WGS sequence"/>
</dbReference>
<keyword evidence="3" id="KW-1185">Reference proteome</keyword>
<sequence>MADSSGSNPQSPGFTEKLKSWLCWSWTYICALWFAMVLTMVYVLRSPLKLQETVNA</sequence>
<accession>A0ABD0R0V4</accession>
<protein>
    <submittedName>
        <fullName evidence="2">Uncharacterized protein</fullName>
    </submittedName>
</protein>
<feature type="transmembrane region" description="Helical" evidence="1">
    <location>
        <begin position="26"/>
        <end position="44"/>
    </location>
</feature>
<evidence type="ECO:0000256" key="1">
    <source>
        <dbReference type="SAM" id="Phobius"/>
    </source>
</evidence>
<dbReference type="AlphaFoldDB" id="A0ABD0R0V4"/>
<proteinExistence type="predicted"/>
<comment type="caution">
    <text evidence="2">The sequence shown here is derived from an EMBL/GenBank/DDBJ whole genome shotgun (WGS) entry which is preliminary data.</text>
</comment>
<reference evidence="2 3" key="1">
    <citation type="submission" date="2024-05" db="EMBL/GenBank/DDBJ databases">
        <title>Genome sequencing and assembly of Indian major carp, Cirrhinus mrigala (Hamilton, 1822).</title>
        <authorList>
            <person name="Mohindra V."/>
            <person name="Chowdhury L.M."/>
            <person name="Lal K."/>
            <person name="Jena J.K."/>
        </authorList>
    </citation>
    <scope>NUCLEOTIDE SEQUENCE [LARGE SCALE GENOMIC DNA]</scope>
    <source>
        <strain evidence="2">CM1030</strain>
        <tissue evidence="2">Blood</tissue>
    </source>
</reference>
<keyword evidence="1" id="KW-0472">Membrane</keyword>
<evidence type="ECO:0000313" key="2">
    <source>
        <dbReference type="EMBL" id="KAL0191607.1"/>
    </source>
</evidence>